<dbReference type="SUPFAM" id="SSF46689">
    <property type="entry name" value="Homeodomain-like"/>
    <property type="match status" value="1"/>
</dbReference>
<dbReference type="InterPro" id="IPR009057">
    <property type="entry name" value="Homeodomain-like_sf"/>
</dbReference>
<organism evidence="2">
    <name type="scientific">uncultured Leptolyngbya sp</name>
    <dbReference type="NCBI Taxonomy" id="332963"/>
    <lineage>
        <taxon>Bacteria</taxon>
        <taxon>Bacillati</taxon>
        <taxon>Cyanobacteriota</taxon>
        <taxon>Cyanophyceae</taxon>
        <taxon>Leptolyngbyales</taxon>
        <taxon>Leptolyngbyaceae</taxon>
        <taxon>Leptolyngbya group</taxon>
        <taxon>Leptolyngbya</taxon>
        <taxon>environmental samples</taxon>
    </lineage>
</organism>
<dbReference type="EMBL" id="CADCTY010001449">
    <property type="protein sequence ID" value="CAA9370867.1"/>
    <property type="molecule type" value="Genomic_DNA"/>
</dbReference>
<evidence type="ECO:0000313" key="2">
    <source>
        <dbReference type="EMBL" id="CAA9370867.1"/>
    </source>
</evidence>
<feature type="region of interest" description="Disordered" evidence="1">
    <location>
        <begin position="47"/>
        <end position="67"/>
    </location>
</feature>
<dbReference type="InterPro" id="IPR002514">
    <property type="entry name" value="Transposase_8"/>
</dbReference>
<gene>
    <name evidence="2" type="ORF">AVDCRST_MAG94-4155</name>
</gene>
<dbReference type="PANTHER" id="PTHR33215">
    <property type="entry name" value="PROTEIN DISTAL ANTENNA"/>
    <property type="match status" value="1"/>
</dbReference>
<dbReference type="PANTHER" id="PTHR33215:SF13">
    <property type="entry name" value="PROTEIN DISTAL ANTENNA"/>
    <property type="match status" value="1"/>
</dbReference>
<dbReference type="GO" id="GO:0004803">
    <property type="term" value="F:transposase activity"/>
    <property type="evidence" value="ECO:0007669"/>
    <property type="project" value="InterPro"/>
</dbReference>
<dbReference type="GO" id="GO:0006313">
    <property type="term" value="P:DNA transposition"/>
    <property type="evidence" value="ECO:0007669"/>
    <property type="project" value="InterPro"/>
</dbReference>
<evidence type="ECO:0000256" key="1">
    <source>
        <dbReference type="SAM" id="MobiDB-lite"/>
    </source>
</evidence>
<dbReference type="AlphaFoldDB" id="A0A6J4MWK7"/>
<dbReference type="Pfam" id="PF01527">
    <property type="entry name" value="HTH_Tnp_1"/>
    <property type="match status" value="1"/>
</dbReference>
<protein>
    <submittedName>
        <fullName evidence="2">Mobile element protein</fullName>
    </submittedName>
</protein>
<proteinExistence type="predicted"/>
<dbReference type="Gene3D" id="1.10.10.60">
    <property type="entry name" value="Homeodomain-like"/>
    <property type="match status" value="1"/>
</dbReference>
<feature type="compositionally biased region" description="Polar residues" evidence="1">
    <location>
        <begin position="49"/>
        <end position="62"/>
    </location>
</feature>
<name>A0A6J4MWK7_9CYAN</name>
<sequence length="98" mass="11229">MSQKVRKEYTPQQKAEAVEIVLTAKQSVRQVARNLGIAESSLSRWVRESQVSPSAKPQSSLTSEEHQELVQLRRQVKQLEMERDFLKKAAAFFARDLS</sequence>
<reference evidence="2" key="1">
    <citation type="submission" date="2020-02" db="EMBL/GenBank/DDBJ databases">
        <authorList>
            <person name="Meier V. D."/>
        </authorList>
    </citation>
    <scope>NUCLEOTIDE SEQUENCE</scope>
    <source>
        <strain evidence="2">AVDCRST_MAG94</strain>
    </source>
</reference>
<dbReference type="InterPro" id="IPR051839">
    <property type="entry name" value="RD_transcriptional_regulator"/>
</dbReference>
<dbReference type="GO" id="GO:0003677">
    <property type="term" value="F:DNA binding"/>
    <property type="evidence" value="ECO:0007669"/>
    <property type="project" value="InterPro"/>
</dbReference>
<accession>A0A6J4MWK7</accession>